<protein>
    <recommendedName>
        <fullName evidence="3">J domain-containing protein</fullName>
    </recommendedName>
</protein>
<dbReference type="STRING" id="329046.A0A1Y2CGF6"/>
<gene>
    <name evidence="1" type="ORF">BCR33DRAFT_849726</name>
</gene>
<comment type="caution">
    <text evidence="1">The sequence shown here is derived from an EMBL/GenBank/DDBJ whole genome shotgun (WGS) entry which is preliminary data.</text>
</comment>
<organism evidence="1 2">
    <name type="scientific">Rhizoclosmatium globosum</name>
    <dbReference type="NCBI Taxonomy" id="329046"/>
    <lineage>
        <taxon>Eukaryota</taxon>
        <taxon>Fungi</taxon>
        <taxon>Fungi incertae sedis</taxon>
        <taxon>Chytridiomycota</taxon>
        <taxon>Chytridiomycota incertae sedis</taxon>
        <taxon>Chytridiomycetes</taxon>
        <taxon>Chytridiales</taxon>
        <taxon>Chytriomycetaceae</taxon>
        <taxon>Rhizoclosmatium</taxon>
    </lineage>
</organism>
<keyword evidence="2" id="KW-1185">Reference proteome</keyword>
<dbReference type="SUPFAM" id="SSF46565">
    <property type="entry name" value="Chaperone J-domain"/>
    <property type="match status" value="1"/>
</dbReference>
<evidence type="ECO:0008006" key="3">
    <source>
        <dbReference type="Google" id="ProtNLM"/>
    </source>
</evidence>
<dbReference type="OrthoDB" id="442087at2759"/>
<sequence length="177" mass="19199">MTYYTDLGIDASANLETIKRHYVRTAYDNSFNKDLCKHLAIAFLVLTTDRSKYDAFLRQPSSTYTIPSNIQACDPQTVFEAAFNDVAQIVEVPVNKDGSKMSSLYTVLGTISGGMLGFIVGGPVGAVGLAVAGGAAGNMRDVHGKSAYEVFLDMEEEKRKEIMDRVVFVAGIASRVL</sequence>
<dbReference type="Proteomes" id="UP000193642">
    <property type="component" value="Unassembled WGS sequence"/>
</dbReference>
<reference evidence="1 2" key="1">
    <citation type="submission" date="2016-07" db="EMBL/GenBank/DDBJ databases">
        <title>Pervasive Adenine N6-methylation of Active Genes in Fungi.</title>
        <authorList>
            <consortium name="DOE Joint Genome Institute"/>
            <person name="Mondo S.J."/>
            <person name="Dannebaum R.O."/>
            <person name="Kuo R.C."/>
            <person name="Labutti K."/>
            <person name="Haridas S."/>
            <person name="Kuo A."/>
            <person name="Salamov A."/>
            <person name="Ahrendt S.R."/>
            <person name="Lipzen A."/>
            <person name="Sullivan W."/>
            <person name="Andreopoulos W.B."/>
            <person name="Clum A."/>
            <person name="Lindquist E."/>
            <person name="Daum C."/>
            <person name="Ramamoorthy G.K."/>
            <person name="Gryganskyi A."/>
            <person name="Culley D."/>
            <person name="Magnuson J.K."/>
            <person name="James T.Y."/>
            <person name="O'Malley M.A."/>
            <person name="Stajich J.E."/>
            <person name="Spatafora J.W."/>
            <person name="Visel A."/>
            <person name="Grigoriev I.V."/>
        </authorList>
    </citation>
    <scope>NUCLEOTIDE SEQUENCE [LARGE SCALE GENOMIC DNA]</scope>
    <source>
        <strain evidence="1 2">JEL800</strain>
    </source>
</reference>
<dbReference type="AlphaFoldDB" id="A0A1Y2CGF6"/>
<dbReference type="EMBL" id="MCGO01000018">
    <property type="protein sequence ID" value="ORY46131.1"/>
    <property type="molecule type" value="Genomic_DNA"/>
</dbReference>
<evidence type="ECO:0000313" key="1">
    <source>
        <dbReference type="EMBL" id="ORY46131.1"/>
    </source>
</evidence>
<accession>A0A1Y2CGF6</accession>
<name>A0A1Y2CGF6_9FUNG</name>
<dbReference type="InterPro" id="IPR036869">
    <property type="entry name" value="J_dom_sf"/>
</dbReference>
<proteinExistence type="predicted"/>
<evidence type="ECO:0000313" key="2">
    <source>
        <dbReference type="Proteomes" id="UP000193642"/>
    </source>
</evidence>